<feature type="binding site" evidence="5">
    <location>
        <position position="282"/>
    </location>
    <ligand>
        <name>Fe cation</name>
        <dbReference type="ChEBI" id="CHEBI:24875"/>
        <note>catalytic</note>
    </ligand>
</feature>
<accession>A0A7X2Z7X5</accession>
<keyword evidence="2 5" id="KW-0479">Metal-binding</keyword>
<evidence type="ECO:0000256" key="5">
    <source>
        <dbReference type="PIRSR" id="PIRSR604294-1"/>
    </source>
</evidence>
<comment type="cofactor">
    <cofactor evidence="5">
        <name>Fe(2+)</name>
        <dbReference type="ChEBI" id="CHEBI:29033"/>
    </cofactor>
    <text evidence="5">Binds 1 Fe(2+) ion per subunit.</text>
</comment>
<dbReference type="InterPro" id="IPR004294">
    <property type="entry name" value="Carotenoid_Oase"/>
</dbReference>
<keyword evidence="7" id="KW-1185">Reference proteome</keyword>
<organism evidence="6 7">
    <name type="scientific">Paenibacillus validus</name>
    <dbReference type="NCBI Taxonomy" id="44253"/>
    <lineage>
        <taxon>Bacteria</taxon>
        <taxon>Bacillati</taxon>
        <taxon>Bacillota</taxon>
        <taxon>Bacilli</taxon>
        <taxon>Bacillales</taxon>
        <taxon>Paenibacillaceae</taxon>
        <taxon>Paenibacillus</taxon>
    </lineage>
</organism>
<dbReference type="EMBL" id="WNZX01000002">
    <property type="protein sequence ID" value="MUG69948.1"/>
    <property type="molecule type" value="Genomic_DNA"/>
</dbReference>
<reference evidence="6 7" key="1">
    <citation type="submission" date="2019-11" db="EMBL/GenBank/DDBJ databases">
        <title>Draft genome sequences of five Paenibacillus species of dairy origin.</title>
        <authorList>
            <person name="Olajide A.M."/>
            <person name="Chen S."/>
            <person name="Lapointe G."/>
        </authorList>
    </citation>
    <scope>NUCLEOTIDE SEQUENCE [LARGE SCALE GENOMIC DNA]</scope>
    <source>
        <strain evidence="6 7">2CS3</strain>
    </source>
</reference>
<feature type="binding site" evidence="5">
    <location>
        <position position="167"/>
    </location>
    <ligand>
        <name>Fe cation</name>
        <dbReference type="ChEBI" id="CHEBI:24875"/>
        <note>catalytic</note>
    </ligand>
</feature>
<dbReference type="GO" id="GO:0016121">
    <property type="term" value="P:carotene catabolic process"/>
    <property type="evidence" value="ECO:0007669"/>
    <property type="project" value="TreeGrafter"/>
</dbReference>
<evidence type="ECO:0000256" key="4">
    <source>
        <dbReference type="ARBA" id="ARBA00023004"/>
    </source>
</evidence>
<keyword evidence="3" id="KW-0560">Oxidoreductase</keyword>
<evidence type="ECO:0000313" key="7">
    <source>
        <dbReference type="Proteomes" id="UP000450917"/>
    </source>
</evidence>
<protein>
    <submittedName>
        <fullName evidence="6">Lignostilbene alpha-beta-dioxygenase</fullName>
    </submittedName>
</protein>
<feature type="binding site" evidence="5">
    <location>
        <position position="474"/>
    </location>
    <ligand>
        <name>Fe cation</name>
        <dbReference type="ChEBI" id="CHEBI:24875"/>
        <note>catalytic</note>
    </ligand>
</feature>
<sequence>MNKFPDLPIYTGFNTPSRMEVDIYDVEVDGDIPADINGAFYRVGPDPQYPPLLGHDIYFNGDGMVSMFRFQNGRVDYKSRYVRTDKFELERKAQRALFGAYRNPFFDDPSVQGQIRGTANTNIVFHAGKLLALKEDSPPIVMDPFTLESQGYYDYEGKMTSETFTAHPKLDPQTGEMIAFGYASKGIDTDDITYYVISPKGEIVHEVWFKMPYAAMQHDFGVTRDYVIFPVVPIVSSLERAREGKPTFGWDGTKDIYLGVIPRRGEARDIRWFKGPNQFASHVMNAFNVGSKIHIDMPVAEGNMFPFFPDIHGAAFDREKADSRVTRWTIDFESGNNTFEHKQLGNMIGDFPRIDDRYAMESYRHGFMCVTDLSKPYDSKRGGSISGMFINCLGHIDFSTGKEKIFFAGPTSTIQESTFIPKSDHASEGEGYLIALVNRHEEMRSDLVILDAQHIDDGPIATVRLPLRLRQGLHGNWVPDSRLNTAKAAV</sequence>
<comment type="caution">
    <text evidence="6">The sequence shown here is derived from an EMBL/GenBank/DDBJ whole genome shotgun (WGS) entry which is preliminary data.</text>
</comment>
<evidence type="ECO:0000256" key="1">
    <source>
        <dbReference type="ARBA" id="ARBA00006787"/>
    </source>
</evidence>
<comment type="similarity">
    <text evidence="1">Belongs to the carotenoid oxygenase family.</text>
</comment>
<dbReference type="GO" id="GO:0010436">
    <property type="term" value="F:carotenoid dioxygenase activity"/>
    <property type="evidence" value="ECO:0007669"/>
    <property type="project" value="TreeGrafter"/>
</dbReference>
<dbReference type="AlphaFoldDB" id="A0A7X2Z7X5"/>
<proteinExistence type="inferred from homology"/>
<feature type="binding site" evidence="5">
    <location>
        <position position="218"/>
    </location>
    <ligand>
        <name>Fe cation</name>
        <dbReference type="ChEBI" id="CHEBI:24875"/>
        <note>catalytic</note>
    </ligand>
</feature>
<dbReference type="Pfam" id="PF03055">
    <property type="entry name" value="RPE65"/>
    <property type="match status" value="1"/>
</dbReference>
<name>A0A7X2Z7X5_9BACL</name>
<dbReference type="Proteomes" id="UP000450917">
    <property type="component" value="Unassembled WGS sequence"/>
</dbReference>
<dbReference type="RefSeq" id="WP_155614107.1">
    <property type="nucleotide sequence ID" value="NZ_WNZX01000002.1"/>
</dbReference>
<keyword evidence="6" id="KW-0223">Dioxygenase</keyword>
<evidence type="ECO:0000256" key="2">
    <source>
        <dbReference type="ARBA" id="ARBA00022723"/>
    </source>
</evidence>
<keyword evidence="4 5" id="KW-0408">Iron</keyword>
<evidence type="ECO:0000256" key="3">
    <source>
        <dbReference type="ARBA" id="ARBA00023002"/>
    </source>
</evidence>
<dbReference type="GO" id="GO:0046872">
    <property type="term" value="F:metal ion binding"/>
    <property type="evidence" value="ECO:0007669"/>
    <property type="project" value="UniProtKB-KW"/>
</dbReference>
<evidence type="ECO:0000313" key="6">
    <source>
        <dbReference type="EMBL" id="MUG69948.1"/>
    </source>
</evidence>
<dbReference type="PANTHER" id="PTHR10543">
    <property type="entry name" value="BETA-CAROTENE DIOXYGENASE"/>
    <property type="match status" value="1"/>
</dbReference>
<dbReference type="PANTHER" id="PTHR10543:SF89">
    <property type="entry name" value="CAROTENOID 9,10(9',10')-CLEAVAGE DIOXYGENASE 1"/>
    <property type="match status" value="1"/>
</dbReference>
<gene>
    <name evidence="6" type="ORF">GNP93_04580</name>
</gene>